<protein>
    <submittedName>
        <fullName evidence="2">Uncharacterized protein</fullName>
    </submittedName>
</protein>
<dbReference type="AlphaFoldDB" id="E3FHW6"/>
<evidence type="ECO:0000313" key="3">
    <source>
        <dbReference type="Proteomes" id="UP000001351"/>
    </source>
</evidence>
<evidence type="ECO:0000256" key="1">
    <source>
        <dbReference type="SAM" id="MobiDB-lite"/>
    </source>
</evidence>
<dbReference type="HOGENOM" id="CLU_2048319_0_0_7"/>
<feature type="compositionally biased region" description="Basic and acidic residues" evidence="1">
    <location>
        <begin position="70"/>
        <end position="83"/>
    </location>
</feature>
<dbReference type="KEGG" id="sur:STAUR_3784"/>
<organism evidence="2 3">
    <name type="scientific">Stigmatella aurantiaca (strain DW4/3-1)</name>
    <dbReference type="NCBI Taxonomy" id="378806"/>
    <lineage>
        <taxon>Bacteria</taxon>
        <taxon>Pseudomonadati</taxon>
        <taxon>Myxococcota</taxon>
        <taxon>Myxococcia</taxon>
        <taxon>Myxococcales</taxon>
        <taxon>Cystobacterineae</taxon>
        <taxon>Archangiaceae</taxon>
        <taxon>Stigmatella</taxon>
    </lineage>
</organism>
<gene>
    <name evidence="2" type="ordered locus">STAUR_3784</name>
</gene>
<feature type="region of interest" description="Disordered" evidence="1">
    <location>
        <begin position="1"/>
        <end position="36"/>
    </location>
</feature>
<feature type="region of interest" description="Disordered" evidence="1">
    <location>
        <begin position="49"/>
        <end position="120"/>
    </location>
</feature>
<proteinExistence type="predicted"/>
<dbReference type="EMBL" id="CP002271">
    <property type="protein sequence ID" value="ADO71572.1"/>
    <property type="molecule type" value="Genomic_DNA"/>
</dbReference>
<accession>E3FHW6</accession>
<reference evidence="2 3" key="1">
    <citation type="journal article" date="2011" name="Mol. Biol. Evol.">
        <title>Comparative genomic analysis of fruiting body formation in Myxococcales.</title>
        <authorList>
            <person name="Huntley S."/>
            <person name="Hamann N."/>
            <person name="Wegener-Feldbrugge S."/>
            <person name="Treuner-Lange A."/>
            <person name="Kube M."/>
            <person name="Reinhardt R."/>
            <person name="Klages S."/>
            <person name="Muller R."/>
            <person name="Ronning C.M."/>
            <person name="Nierman W.C."/>
            <person name="Sogaard-Andersen L."/>
        </authorList>
    </citation>
    <scope>NUCLEOTIDE SEQUENCE [LARGE SCALE GENOMIC DNA]</scope>
    <source>
        <strain evidence="2 3">DW4/3-1</strain>
    </source>
</reference>
<sequence length="120" mass="13094">MTRSPSRFRKAARPPLRKPAQVLPSPASRALTPPVRTSAPACVWTWTRAAPTPRPSSSWGVATWTSVDPKPSEGGRRHLEGGRSMRPRRSVLGSAERRTRVPSGSEMSRDILQGLATTAR</sequence>
<keyword evidence="3" id="KW-1185">Reference proteome</keyword>
<evidence type="ECO:0000313" key="2">
    <source>
        <dbReference type="EMBL" id="ADO71572.1"/>
    </source>
</evidence>
<feature type="compositionally biased region" description="Basic residues" evidence="1">
    <location>
        <begin position="1"/>
        <end position="16"/>
    </location>
</feature>
<dbReference type="Proteomes" id="UP000001351">
    <property type="component" value="Chromosome"/>
</dbReference>
<feature type="compositionally biased region" description="Polar residues" evidence="1">
    <location>
        <begin position="55"/>
        <end position="66"/>
    </location>
</feature>
<name>E3FHW6_STIAD</name>